<dbReference type="SUPFAM" id="SSF82171">
    <property type="entry name" value="DPP6 N-terminal domain-like"/>
    <property type="match status" value="2"/>
</dbReference>
<evidence type="ECO:0000256" key="4">
    <source>
        <dbReference type="ARBA" id="ARBA00022825"/>
    </source>
</evidence>
<feature type="chain" id="PRO_5045949736" description="Dipeptidyl-peptidase V" evidence="6">
    <location>
        <begin position="20"/>
        <end position="755"/>
    </location>
</feature>
<dbReference type="InterPro" id="IPR011042">
    <property type="entry name" value="6-blade_b-propeller_TolB-like"/>
</dbReference>
<dbReference type="InterPro" id="IPR001375">
    <property type="entry name" value="Peptidase_S9_cat"/>
</dbReference>
<evidence type="ECO:0000256" key="3">
    <source>
        <dbReference type="ARBA" id="ARBA00022801"/>
    </source>
</evidence>
<dbReference type="Proteomes" id="UP001527925">
    <property type="component" value="Unassembled WGS sequence"/>
</dbReference>
<feature type="domain" description="Peptidase S9 prolyl oligopeptidase catalytic" evidence="7">
    <location>
        <begin position="484"/>
        <end position="694"/>
    </location>
</feature>
<name>A0ABR4N9U6_9FUNG</name>
<dbReference type="Pfam" id="PF07676">
    <property type="entry name" value="PD40"/>
    <property type="match status" value="2"/>
</dbReference>
<keyword evidence="4" id="KW-0645">Protease</keyword>
<evidence type="ECO:0000256" key="6">
    <source>
        <dbReference type="SAM" id="SignalP"/>
    </source>
</evidence>
<dbReference type="PANTHER" id="PTHR42776:SF13">
    <property type="entry name" value="DIPEPTIDYL-PEPTIDASE 5"/>
    <property type="match status" value="1"/>
</dbReference>
<sequence length="755" mass="82389">MRHLGILATLAAAAAAAAARALLPEDLAGLHRLAAPVPSPNARIAAFTASQFSVAAGTSTSTLYISHLDSPTLPPMAIGTNVGSDPFWVSDSVLAVLCPRAGTTQICAADLSVAHNASRAAAPPTIVFEQVTHLVHGVSSARVHTGTSRIAFTSTVPLAPRPKSGSSGVVYDSLFVRHWDTYIDPNTRSHLFVADLIVDPVTHKVRLGANITDLFAETPDLETPIPPFGSSSDYSFSPDGNLIVFASRVPQRSAAWSTNTDIYIVRTDGSLPPVPISASNLGYDTLPVFSPDGASIAWLQMQTPQYEADINKIAVFSLETKKTRIVAKKWDRSPESLAFLTNTVLVATAQDRGRHKIFTIDVETGTVEPRTSHASFSGIVPVPGLHALIGLVSSQTAPGRIVGVDAASWAVVDLVDLNAPLIKDIELPQPEVNTPKARDFWFKGAKGDKVHGWLLKPPGFVKNGTYPLAFLIHGGPEGAWNDDWSTRWNPQVFAAQGFVVATINFHGSTGFGGAFTRAIRKHWGGAPYLDLVKGLRYVLKNNKQIDSRRIAGLGASYGGYMINWLNGHSRDFACLVNHDGIFDTVSMYYSTEELWFQENEFGGTPFDRKARVLYDKWSPSKYLHRWETPTLVIHGEKDYRVPLSEGLSTFTALQRRGVPSRLLYFPDENHWVLKPANSLMWHATIFDWIHKYTSKEYAETRVPVHVDSPVAEDVEADLAAETQQAADVYAEAQSGGEPALTVQQDAFQYDLSKWM</sequence>
<comment type="caution">
    <text evidence="8">The sequence shown here is derived from an EMBL/GenBank/DDBJ whole genome shotgun (WGS) entry which is preliminary data.</text>
</comment>
<evidence type="ECO:0000259" key="7">
    <source>
        <dbReference type="Pfam" id="PF00326"/>
    </source>
</evidence>
<accession>A0ABR4N9U6</accession>
<evidence type="ECO:0000256" key="1">
    <source>
        <dbReference type="ARBA" id="ARBA00010040"/>
    </source>
</evidence>
<evidence type="ECO:0000313" key="9">
    <source>
        <dbReference type="Proteomes" id="UP001527925"/>
    </source>
</evidence>
<dbReference type="InterPro" id="IPR029058">
    <property type="entry name" value="AB_hydrolase_fold"/>
</dbReference>
<dbReference type="Gene3D" id="3.40.50.1820">
    <property type="entry name" value="alpha/beta hydrolase"/>
    <property type="match status" value="1"/>
</dbReference>
<reference evidence="8 9" key="1">
    <citation type="submission" date="2023-09" db="EMBL/GenBank/DDBJ databases">
        <title>Pangenome analysis of Batrachochytrium dendrobatidis and related Chytrids.</title>
        <authorList>
            <person name="Yacoub M.N."/>
            <person name="Stajich J.E."/>
            <person name="James T.Y."/>
        </authorList>
    </citation>
    <scope>NUCLEOTIDE SEQUENCE [LARGE SCALE GENOMIC DNA]</scope>
    <source>
        <strain evidence="8 9">JEL0888</strain>
    </source>
</reference>
<dbReference type="EMBL" id="JADGIZ020000018">
    <property type="protein sequence ID" value="KAL2916219.1"/>
    <property type="molecule type" value="Genomic_DNA"/>
</dbReference>
<organism evidence="8 9">
    <name type="scientific">Polyrhizophydium stewartii</name>
    <dbReference type="NCBI Taxonomy" id="2732419"/>
    <lineage>
        <taxon>Eukaryota</taxon>
        <taxon>Fungi</taxon>
        <taxon>Fungi incertae sedis</taxon>
        <taxon>Chytridiomycota</taxon>
        <taxon>Chytridiomycota incertae sedis</taxon>
        <taxon>Chytridiomycetes</taxon>
        <taxon>Rhizophydiales</taxon>
        <taxon>Rhizophydiales incertae sedis</taxon>
        <taxon>Polyrhizophydium</taxon>
    </lineage>
</organism>
<feature type="signal peptide" evidence="6">
    <location>
        <begin position="1"/>
        <end position="19"/>
    </location>
</feature>
<gene>
    <name evidence="8" type="primary">dpp5</name>
    <name evidence="8" type="ORF">HK105_204310</name>
</gene>
<keyword evidence="2 6" id="KW-0732">Signal</keyword>
<dbReference type="Pfam" id="PF00326">
    <property type="entry name" value="Peptidase_S9"/>
    <property type="match status" value="1"/>
</dbReference>
<evidence type="ECO:0000313" key="8">
    <source>
        <dbReference type="EMBL" id="KAL2916219.1"/>
    </source>
</evidence>
<keyword evidence="3" id="KW-0378">Hydrolase</keyword>
<dbReference type="Gene3D" id="2.120.10.30">
    <property type="entry name" value="TolB, C-terminal domain"/>
    <property type="match status" value="1"/>
</dbReference>
<keyword evidence="4" id="KW-0720">Serine protease</keyword>
<keyword evidence="9" id="KW-1185">Reference proteome</keyword>
<dbReference type="SUPFAM" id="SSF53474">
    <property type="entry name" value="alpha/beta-Hydrolases"/>
    <property type="match status" value="1"/>
</dbReference>
<dbReference type="InterPro" id="IPR011659">
    <property type="entry name" value="WD40"/>
</dbReference>
<evidence type="ECO:0000256" key="5">
    <source>
        <dbReference type="ARBA" id="ARBA00032829"/>
    </source>
</evidence>
<dbReference type="PANTHER" id="PTHR42776">
    <property type="entry name" value="SERINE PEPTIDASE S9 FAMILY MEMBER"/>
    <property type="match status" value="1"/>
</dbReference>
<protein>
    <recommendedName>
        <fullName evidence="5">Dipeptidyl-peptidase V</fullName>
    </recommendedName>
</protein>
<proteinExistence type="inferred from homology"/>
<comment type="similarity">
    <text evidence="1">Belongs to the peptidase S9C family.</text>
</comment>
<evidence type="ECO:0000256" key="2">
    <source>
        <dbReference type="ARBA" id="ARBA00022729"/>
    </source>
</evidence>